<dbReference type="AlphaFoldDB" id="A0A3Q9GGV2"/>
<dbReference type="PROSITE" id="PS50943">
    <property type="entry name" value="HTH_CROC1"/>
    <property type="match status" value="1"/>
</dbReference>
<organism evidence="3 4">
    <name type="scientific">Trueperella pyogenes</name>
    <dbReference type="NCBI Taxonomy" id="1661"/>
    <lineage>
        <taxon>Bacteria</taxon>
        <taxon>Bacillati</taxon>
        <taxon>Actinomycetota</taxon>
        <taxon>Actinomycetes</taxon>
        <taxon>Actinomycetales</taxon>
        <taxon>Actinomycetaceae</taxon>
        <taxon>Trueperella</taxon>
    </lineage>
</organism>
<evidence type="ECO:0000256" key="1">
    <source>
        <dbReference type="SAM" id="MobiDB-lite"/>
    </source>
</evidence>
<dbReference type="CDD" id="cd00093">
    <property type="entry name" value="HTH_XRE"/>
    <property type="match status" value="1"/>
</dbReference>
<proteinExistence type="predicted"/>
<accession>A0A3Q9GGV2</accession>
<name>A0A3Q9GGV2_9ACTO</name>
<protein>
    <submittedName>
        <fullName evidence="3">XRE family transcriptional regulator</fullName>
    </submittedName>
</protein>
<evidence type="ECO:0000259" key="2">
    <source>
        <dbReference type="PROSITE" id="PS50943"/>
    </source>
</evidence>
<dbReference type="RefSeq" id="WP_126919829.1">
    <property type="nucleotide sequence ID" value="NZ_CP033905.1"/>
</dbReference>
<dbReference type="Gene3D" id="1.10.260.40">
    <property type="entry name" value="lambda repressor-like DNA-binding domains"/>
    <property type="match status" value="1"/>
</dbReference>
<evidence type="ECO:0000313" key="4">
    <source>
        <dbReference type="Proteomes" id="UP000275951"/>
    </source>
</evidence>
<dbReference type="InterPro" id="IPR010982">
    <property type="entry name" value="Lambda_DNA-bd_dom_sf"/>
</dbReference>
<feature type="compositionally biased region" description="Acidic residues" evidence="1">
    <location>
        <begin position="155"/>
        <end position="165"/>
    </location>
</feature>
<dbReference type="EMBL" id="CP033905">
    <property type="protein sequence ID" value="AZR06342.1"/>
    <property type="molecule type" value="Genomic_DNA"/>
</dbReference>
<feature type="domain" description="HTH cro/C1-type" evidence="2">
    <location>
        <begin position="52"/>
        <end position="105"/>
    </location>
</feature>
<dbReference type="SUPFAM" id="SSF47413">
    <property type="entry name" value="lambda repressor-like DNA-binding domains"/>
    <property type="match status" value="1"/>
</dbReference>
<reference evidence="3 4" key="1">
    <citation type="submission" date="2018-11" db="EMBL/GenBank/DDBJ databases">
        <title>Multidrug-resistant genes are associated with an 42-kb island TGI1 carrying a complex class 1 integron in a Trueperella pyogenes.</title>
        <authorList>
            <person name="Dong W."/>
        </authorList>
    </citation>
    <scope>NUCLEOTIDE SEQUENCE [LARGE SCALE GENOMIC DNA]</scope>
    <source>
        <strain evidence="3 4">TP4</strain>
    </source>
</reference>
<feature type="region of interest" description="Disordered" evidence="1">
    <location>
        <begin position="143"/>
        <end position="165"/>
    </location>
</feature>
<dbReference type="Pfam" id="PF01381">
    <property type="entry name" value="HTH_3"/>
    <property type="match status" value="1"/>
</dbReference>
<dbReference type="GO" id="GO:0003677">
    <property type="term" value="F:DNA binding"/>
    <property type="evidence" value="ECO:0007669"/>
    <property type="project" value="InterPro"/>
</dbReference>
<dbReference type="InterPro" id="IPR001387">
    <property type="entry name" value="Cro/C1-type_HTH"/>
</dbReference>
<evidence type="ECO:0000313" key="3">
    <source>
        <dbReference type="EMBL" id="AZR06342.1"/>
    </source>
</evidence>
<dbReference type="Proteomes" id="UP000275951">
    <property type="component" value="Chromosome"/>
</dbReference>
<sequence length="165" mass="18299">MEHFCSMQTSVAHICYTVKPLVYGVPLFSYAVNMAPQNKSELARNIGKILGQRRNDLGMSNRQIALEAGVSHMTVNRAIDADTSVSVDTLTAICRALRLEPWRVLRQAEDSIRDHSVASDPITYAEQAEAKLAQLLQSNYVAAAKHHEPDPYDSVGEENQDEEGE</sequence>
<gene>
    <name evidence="3" type="ORF">EBQ10_02905</name>
</gene>